<dbReference type="GO" id="GO:0000977">
    <property type="term" value="F:RNA polymerase II transcription regulatory region sequence-specific DNA binding"/>
    <property type="evidence" value="ECO:0007669"/>
    <property type="project" value="TreeGrafter"/>
</dbReference>
<dbReference type="InParanoid" id="G3ICX4"/>
<keyword evidence="2 3" id="KW-0238">DNA-binding</keyword>
<protein>
    <submittedName>
        <fullName evidence="5">Homeobox protein unc-4</fullName>
    </submittedName>
</protein>
<dbReference type="InterPro" id="IPR050649">
    <property type="entry name" value="Paired_Homeobox_TFs"/>
</dbReference>
<feature type="domain" description="Homeobox" evidence="4">
    <location>
        <begin position="104"/>
        <end position="164"/>
    </location>
</feature>
<dbReference type="EMBL" id="JH001973">
    <property type="protein sequence ID" value="EGW13813.1"/>
    <property type="molecule type" value="Genomic_DNA"/>
</dbReference>
<dbReference type="PANTHER" id="PTHR24329:SF566">
    <property type="entry name" value="REPRODUCTIVE HOMEOBOX 12"/>
    <property type="match status" value="1"/>
</dbReference>
<dbReference type="Proteomes" id="UP000001075">
    <property type="component" value="Unassembled WGS sequence"/>
</dbReference>
<keyword evidence="2 3" id="KW-0539">Nucleus</keyword>
<name>G3ICX4_CRIGR</name>
<dbReference type="GO" id="GO:0000981">
    <property type="term" value="F:DNA-binding transcription factor activity, RNA polymerase II-specific"/>
    <property type="evidence" value="ECO:0007669"/>
    <property type="project" value="TreeGrafter"/>
</dbReference>
<sequence length="202" mass="23195">MDVDQNAILYNPRECEIEMEIEDDQETIAAEGIQVFSECALFLKHKARYQGIPNQEGHVNQELNLDITVCDIAIASQGILQSPGQLHLEEREPLVSTVTQSRRSTRPRIRRGITPWQQSKLERVFKEVHYPDEITKKSIARRLSMKESEVHHWFKKQRAKDRKYQSLQEFKGGPDGTQNISKVFRGALGCLPSSSRNASLQH</sequence>
<evidence type="ECO:0000256" key="2">
    <source>
        <dbReference type="PROSITE-ProRule" id="PRU00108"/>
    </source>
</evidence>
<dbReference type="PANTHER" id="PTHR24329">
    <property type="entry name" value="HOMEOBOX PROTEIN ARISTALESS"/>
    <property type="match status" value="1"/>
</dbReference>
<gene>
    <name evidence="5" type="ORF">I79_021529</name>
</gene>
<dbReference type="PROSITE" id="PS50071">
    <property type="entry name" value="HOMEOBOX_2"/>
    <property type="match status" value="1"/>
</dbReference>
<evidence type="ECO:0000256" key="1">
    <source>
        <dbReference type="ARBA" id="ARBA00004123"/>
    </source>
</evidence>
<dbReference type="CDD" id="cd00086">
    <property type="entry name" value="homeodomain"/>
    <property type="match status" value="1"/>
</dbReference>
<evidence type="ECO:0000256" key="3">
    <source>
        <dbReference type="RuleBase" id="RU000682"/>
    </source>
</evidence>
<keyword evidence="2 3" id="KW-0371">Homeobox</keyword>
<dbReference type="InterPro" id="IPR009057">
    <property type="entry name" value="Homeodomain-like_sf"/>
</dbReference>
<feature type="DNA-binding region" description="Homeobox" evidence="2">
    <location>
        <begin position="106"/>
        <end position="165"/>
    </location>
</feature>
<evidence type="ECO:0000313" key="6">
    <source>
        <dbReference type="Proteomes" id="UP000001075"/>
    </source>
</evidence>
<dbReference type="Pfam" id="PF00046">
    <property type="entry name" value="Homeodomain"/>
    <property type="match status" value="1"/>
</dbReference>
<evidence type="ECO:0000259" key="4">
    <source>
        <dbReference type="PROSITE" id="PS50071"/>
    </source>
</evidence>
<organism evidence="5 6">
    <name type="scientific">Cricetulus griseus</name>
    <name type="common">Chinese hamster</name>
    <name type="synonym">Cricetulus barabensis griseus</name>
    <dbReference type="NCBI Taxonomy" id="10029"/>
    <lineage>
        <taxon>Eukaryota</taxon>
        <taxon>Metazoa</taxon>
        <taxon>Chordata</taxon>
        <taxon>Craniata</taxon>
        <taxon>Vertebrata</taxon>
        <taxon>Euteleostomi</taxon>
        <taxon>Mammalia</taxon>
        <taxon>Eutheria</taxon>
        <taxon>Euarchontoglires</taxon>
        <taxon>Glires</taxon>
        <taxon>Rodentia</taxon>
        <taxon>Myomorpha</taxon>
        <taxon>Muroidea</taxon>
        <taxon>Cricetidae</taxon>
        <taxon>Cricetinae</taxon>
        <taxon>Cricetulus</taxon>
    </lineage>
</organism>
<dbReference type="Gene3D" id="1.10.10.60">
    <property type="entry name" value="Homeodomain-like"/>
    <property type="match status" value="1"/>
</dbReference>
<proteinExistence type="predicted"/>
<dbReference type="AlphaFoldDB" id="G3ICX4"/>
<dbReference type="SMART" id="SM00389">
    <property type="entry name" value="HOX"/>
    <property type="match status" value="1"/>
</dbReference>
<dbReference type="SUPFAM" id="SSF46689">
    <property type="entry name" value="Homeodomain-like"/>
    <property type="match status" value="1"/>
</dbReference>
<evidence type="ECO:0000313" key="5">
    <source>
        <dbReference type="EMBL" id="EGW13813.1"/>
    </source>
</evidence>
<comment type="subcellular location">
    <subcellularLocation>
        <location evidence="1 2 3">Nucleus</location>
    </subcellularLocation>
</comment>
<accession>G3ICX4</accession>
<dbReference type="GO" id="GO:0005634">
    <property type="term" value="C:nucleus"/>
    <property type="evidence" value="ECO:0007669"/>
    <property type="project" value="UniProtKB-SubCell"/>
</dbReference>
<dbReference type="InterPro" id="IPR001356">
    <property type="entry name" value="HD"/>
</dbReference>
<reference evidence="6" key="1">
    <citation type="journal article" date="2011" name="Nat. Biotechnol.">
        <title>The genomic sequence of the Chinese hamster ovary (CHO)-K1 cell line.</title>
        <authorList>
            <person name="Xu X."/>
            <person name="Nagarajan H."/>
            <person name="Lewis N.E."/>
            <person name="Pan S."/>
            <person name="Cai Z."/>
            <person name="Liu X."/>
            <person name="Chen W."/>
            <person name="Xie M."/>
            <person name="Wang W."/>
            <person name="Hammond S."/>
            <person name="Andersen M.R."/>
            <person name="Neff N."/>
            <person name="Passarelli B."/>
            <person name="Koh W."/>
            <person name="Fan H.C."/>
            <person name="Wang J."/>
            <person name="Gui Y."/>
            <person name="Lee K.H."/>
            <person name="Betenbaugh M.J."/>
            <person name="Quake S.R."/>
            <person name="Famili I."/>
            <person name="Palsson B.O."/>
            <person name="Wang J."/>
        </authorList>
    </citation>
    <scope>NUCLEOTIDE SEQUENCE [LARGE SCALE GENOMIC DNA]</scope>
    <source>
        <strain evidence="6">CHO K1 cell line</strain>
    </source>
</reference>